<protein>
    <submittedName>
        <fullName evidence="3">Serpentine receptor class gamma</fullName>
    </submittedName>
</protein>
<organism evidence="2 3">
    <name type="scientific">Caenorhabditis tropicalis</name>
    <dbReference type="NCBI Taxonomy" id="1561998"/>
    <lineage>
        <taxon>Eukaryota</taxon>
        <taxon>Metazoa</taxon>
        <taxon>Ecdysozoa</taxon>
        <taxon>Nematoda</taxon>
        <taxon>Chromadorea</taxon>
        <taxon>Rhabditida</taxon>
        <taxon>Rhabditina</taxon>
        <taxon>Rhabditomorpha</taxon>
        <taxon>Rhabditoidea</taxon>
        <taxon>Rhabditidae</taxon>
        <taxon>Peloderinae</taxon>
        <taxon>Caenorhabditis</taxon>
    </lineage>
</organism>
<reference evidence="3" key="1">
    <citation type="submission" date="2016-11" db="UniProtKB">
        <authorList>
            <consortium name="WormBaseParasite"/>
        </authorList>
    </citation>
    <scope>IDENTIFICATION</scope>
</reference>
<dbReference type="WBParaSite" id="Csp11.Scaffold522.g2926.t1">
    <property type="protein sequence ID" value="Csp11.Scaffold522.g2926.t1"/>
    <property type="gene ID" value="Csp11.Scaffold522.g2926"/>
</dbReference>
<keyword evidence="1" id="KW-0812">Transmembrane</keyword>
<evidence type="ECO:0000313" key="2">
    <source>
        <dbReference type="Proteomes" id="UP000095282"/>
    </source>
</evidence>
<evidence type="ECO:0000313" key="3">
    <source>
        <dbReference type="WBParaSite" id="Csp11.Scaffold522.g2926.t1"/>
    </source>
</evidence>
<keyword evidence="1" id="KW-0472">Membrane</keyword>
<evidence type="ECO:0000256" key="1">
    <source>
        <dbReference type="SAM" id="Phobius"/>
    </source>
</evidence>
<dbReference type="Proteomes" id="UP000095282">
    <property type="component" value="Unplaced"/>
</dbReference>
<proteinExistence type="predicted"/>
<dbReference type="InterPro" id="IPR018817">
    <property type="entry name" value="7TM_GPCR_serpentine_rcpt_Srz"/>
</dbReference>
<sequence>MMENIMLSSLAIYRFLLYFFPFTEKILTTNVNVMAMTVKMLYIIIFIPNFLIRLIKLGMVANTFTETGNMTYVSNPQMDLADSAMQKSYFY</sequence>
<keyword evidence="2" id="KW-1185">Reference proteome</keyword>
<accession>A0A1I7T6N2</accession>
<dbReference type="Pfam" id="PF10325">
    <property type="entry name" value="7TM_GPCR_Srz"/>
    <property type="match status" value="1"/>
</dbReference>
<keyword evidence="1" id="KW-1133">Transmembrane helix</keyword>
<feature type="transmembrane region" description="Helical" evidence="1">
    <location>
        <begin position="33"/>
        <end position="52"/>
    </location>
</feature>
<feature type="transmembrane region" description="Helical" evidence="1">
    <location>
        <begin position="5"/>
        <end position="21"/>
    </location>
</feature>
<name>A0A1I7T6N2_9PELO</name>
<dbReference type="AlphaFoldDB" id="A0A1I7T6N2"/>